<evidence type="ECO:0000256" key="2">
    <source>
        <dbReference type="ARBA" id="ARBA00023015"/>
    </source>
</evidence>
<dbReference type="InterPro" id="IPR050950">
    <property type="entry name" value="HTH-type_LysR_regulators"/>
</dbReference>
<dbReference type="GO" id="GO:0003677">
    <property type="term" value="F:DNA binding"/>
    <property type="evidence" value="ECO:0007669"/>
    <property type="project" value="UniProtKB-KW"/>
</dbReference>
<evidence type="ECO:0000313" key="6">
    <source>
        <dbReference type="EMBL" id="POP51930.1"/>
    </source>
</evidence>
<dbReference type="InterPro" id="IPR036390">
    <property type="entry name" value="WH_DNA-bd_sf"/>
</dbReference>
<keyword evidence="4" id="KW-0804">Transcription</keyword>
<feature type="domain" description="HTH lysR-type" evidence="5">
    <location>
        <begin position="1"/>
        <end position="58"/>
    </location>
</feature>
<keyword evidence="3" id="KW-0238">DNA-binding</keyword>
<dbReference type="PANTHER" id="PTHR30419">
    <property type="entry name" value="HTH-TYPE TRANSCRIPTIONAL REGULATOR YBHD"/>
    <property type="match status" value="1"/>
</dbReference>
<dbReference type="GO" id="GO:0003700">
    <property type="term" value="F:DNA-binding transcription factor activity"/>
    <property type="evidence" value="ECO:0007669"/>
    <property type="project" value="InterPro"/>
</dbReference>
<dbReference type="RefSeq" id="WP_103685227.1">
    <property type="nucleotide sequence ID" value="NZ_PQGG01000032.1"/>
</dbReference>
<accession>A0A2S4HD93</accession>
<dbReference type="CDD" id="cd05466">
    <property type="entry name" value="PBP2_LTTR_substrate"/>
    <property type="match status" value="1"/>
</dbReference>
<keyword evidence="2" id="KW-0805">Transcription regulation</keyword>
<organism evidence="6 7">
    <name type="scientific">Zhongshania marina</name>
    <dbReference type="NCBI Taxonomy" id="2304603"/>
    <lineage>
        <taxon>Bacteria</taxon>
        <taxon>Pseudomonadati</taxon>
        <taxon>Pseudomonadota</taxon>
        <taxon>Gammaproteobacteria</taxon>
        <taxon>Cellvibrionales</taxon>
        <taxon>Spongiibacteraceae</taxon>
        <taxon>Zhongshania</taxon>
    </lineage>
</organism>
<protein>
    <recommendedName>
        <fullName evidence="5">HTH lysR-type domain-containing protein</fullName>
    </recommendedName>
</protein>
<dbReference type="FunFam" id="1.10.10.10:FF:000001">
    <property type="entry name" value="LysR family transcriptional regulator"/>
    <property type="match status" value="1"/>
</dbReference>
<evidence type="ECO:0000313" key="7">
    <source>
        <dbReference type="Proteomes" id="UP000237222"/>
    </source>
</evidence>
<dbReference type="PANTHER" id="PTHR30419:SF30">
    <property type="entry name" value="LYSR FAMILY TRANSCRIPTIONAL REGULATOR"/>
    <property type="match status" value="1"/>
</dbReference>
<dbReference type="Gene3D" id="3.40.190.290">
    <property type="match status" value="1"/>
</dbReference>
<evidence type="ECO:0000256" key="1">
    <source>
        <dbReference type="ARBA" id="ARBA00009437"/>
    </source>
</evidence>
<dbReference type="GO" id="GO:0005829">
    <property type="term" value="C:cytosol"/>
    <property type="evidence" value="ECO:0007669"/>
    <property type="project" value="TreeGrafter"/>
</dbReference>
<sequence length="293" mass="32411">MNSSKLRYIVAVDRFGSMTAAAAAIHVSQPSLTRTVAEVEKELGIALFERRARGVVATTQGRSIIDRAARILADIERLDMDAKAFRAYRESHLRLCISPPPLITLMNPALPQLLGRYPQLKVDIKSLATDSAISLLRAGDCDLIIGPTQALEEKREFKIIPLKPFDAYFFTRRSHPLAKKRTVSKQNILNFPLVLPERDGASPEITNRLFGDTEIPADHPIHIIGHFPLACEIVAATDAVATVGQTYLNNKEFLKRFTILDFTSADKLSVCCAHRPEFELSAPATALVELLAQ</sequence>
<name>A0A2S4HD93_9GAMM</name>
<dbReference type="Gene3D" id="1.10.10.10">
    <property type="entry name" value="Winged helix-like DNA-binding domain superfamily/Winged helix DNA-binding domain"/>
    <property type="match status" value="1"/>
</dbReference>
<dbReference type="SUPFAM" id="SSF46785">
    <property type="entry name" value="Winged helix' DNA-binding domain"/>
    <property type="match status" value="1"/>
</dbReference>
<dbReference type="EMBL" id="PQGG01000032">
    <property type="protein sequence ID" value="POP51930.1"/>
    <property type="molecule type" value="Genomic_DNA"/>
</dbReference>
<dbReference type="InterPro" id="IPR000847">
    <property type="entry name" value="LysR_HTH_N"/>
</dbReference>
<gene>
    <name evidence="6" type="ORF">C0068_14615</name>
</gene>
<proteinExistence type="inferred from homology"/>
<dbReference type="InterPro" id="IPR005119">
    <property type="entry name" value="LysR_subst-bd"/>
</dbReference>
<dbReference type="OrthoDB" id="8673707at2"/>
<dbReference type="AlphaFoldDB" id="A0A2S4HD93"/>
<dbReference type="PRINTS" id="PR00039">
    <property type="entry name" value="HTHLYSR"/>
</dbReference>
<evidence type="ECO:0000256" key="4">
    <source>
        <dbReference type="ARBA" id="ARBA00023163"/>
    </source>
</evidence>
<comment type="similarity">
    <text evidence="1">Belongs to the LysR transcriptional regulatory family.</text>
</comment>
<reference evidence="6" key="1">
    <citation type="submission" date="2018-01" db="EMBL/GenBank/DDBJ databases">
        <authorList>
            <person name="Yu X.-D."/>
        </authorList>
    </citation>
    <scope>NUCLEOTIDE SEQUENCE</scope>
    <source>
        <strain evidence="6">ZX-21</strain>
    </source>
</reference>
<dbReference type="Pfam" id="PF03466">
    <property type="entry name" value="LysR_substrate"/>
    <property type="match status" value="1"/>
</dbReference>
<evidence type="ECO:0000256" key="3">
    <source>
        <dbReference type="ARBA" id="ARBA00023125"/>
    </source>
</evidence>
<dbReference type="Proteomes" id="UP000237222">
    <property type="component" value="Unassembled WGS sequence"/>
</dbReference>
<comment type="caution">
    <text evidence="6">The sequence shown here is derived from an EMBL/GenBank/DDBJ whole genome shotgun (WGS) entry which is preliminary data.</text>
</comment>
<dbReference type="InterPro" id="IPR036388">
    <property type="entry name" value="WH-like_DNA-bd_sf"/>
</dbReference>
<dbReference type="Pfam" id="PF00126">
    <property type="entry name" value="HTH_1"/>
    <property type="match status" value="1"/>
</dbReference>
<dbReference type="PROSITE" id="PS50931">
    <property type="entry name" value="HTH_LYSR"/>
    <property type="match status" value="1"/>
</dbReference>
<evidence type="ECO:0000259" key="5">
    <source>
        <dbReference type="PROSITE" id="PS50931"/>
    </source>
</evidence>
<dbReference type="SUPFAM" id="SSF53850">
    <property type="entry name" value="Periplasmic binding protein-like II"/>
    <property type="match status" value="1"/>
</dbReference>